<keyword evidence="1" id="KW-1133">Transmembrane helix</keyword>
<evidence type="ECO:0000313" key="2">
    <source>
        <dbReference type="EMBL" id="TDK54079.1"/>
    </source>
</evidence>
<accession>A0A4R5VHJ1</accession>
<dbReference type="RefSeq" id="WP_133357729.1">
    <property type="nucleotide sequence ID" value="NZ_SMUV01000010.1"/>
</dbReference>
<name>A0A4R5VHJ1_9RHOB</name>
<gene>
    <name evidence="2" type="ORF">E1832_00095</name>
</gene>
<evidence type="ECO:0000313" key="3">
    <source>
        <dbReference type="Proteomes" id="UP000295301"/>
    </source>
</evidence>
<evidence type="ECO:0000256" key="1">
    <source>
        <dbReference type="SAM" id="Phobius"/>
    </source>
</evidence>
<feature type="transmembrane region" description="Helical" evidence="1">
    <location>
        <begin position="65"/>
        <end position="85"/>
    </location>
</feature>
<keyword evidence="3" id="KW-1185">Reference proteome</keyword>
<dbReference type="AlphaFoldDB" id="A0A4R5VHJ1"/>
<comment type="caution">
    <text evidence="2">The sequence shown here is derived from an EMBL/GenBank/DDBJ whole genome shotgun (WGS) entry which is preliminary data.</text>
</comment>
<proteinExistence type="predicted"/>
<reference evidence="2 3" key="1">
    <citation type="submission" date="2019-03" db="EMBL/GenBank/DDBJ databases">
        <title>Ruegeria lutea sp. nov., a novel strain, isolated from marine sediment, the Masan Bay, South Korea.</title>
        <authorList>
            <person name="Kim J."/>
            <person name="Kim D.-Y."/>
            <person name="Lee S.-S."/>
        </authorList>
    </citation>
    <scope>NUCLEOTIDE SEQUENCE [LARGE SCALE GENOMIC DNA]</scope>
    <source>
        <strain evidence="2 3">318-1</strain>
    </source>
</reference>
<dbReference type="Proteomes" id="UP000295301">
    <property type="component" value="Unassembled WGS sequence"/>
</dbReference>
<sequence>MAKTNSLSAFVPPDPDLSRLPVTFYVGGTPLFGLALIIAGILGPFVVGGILGLIGLVAVGLPDSWGWIVLGFAAIPLLAIPWGWWVMHTKTVVQVGADLVAYRRDTPVRTTRWQAPLSEYTAIVYRKVLPPSRSKAEVSMHGIELWHGRGEHNVRLVQATDETLARGTQKQLARLTGLKMKDGDPVRS</sequence>
<feature type="transmembrane region" description="Helical" evidence="1">
    <location>
        <begin position="31"/>
        <end position="58"/>
    </location>
</feature>
<keyword evidence="1" id="KW-0812">Transmembrane</keyword>
<dbReference type="EMBL" id="SMUV01000010">
    <property type="protein sequence ID" value="TDK54079.1"/>
    <property type="molecule type" value="Genomic_DNA"/>
</dbReference>
<keyword evidence="1" id="KW-0472">Membrane</keyword>
<protein>
    <submittedName>
        <fullName evidence="2">Uncharacterized protein</fullName>
    </submittedName>
</protein>
<organism evidence="2 3">
    <name type="scientific">Antarcticimicrobium luteum</name>
    <dbReference type="NCBI Taxonomy" id="2547397"/>
    <lineage>
        <taxon>Bacteria</taxon>
        <taxon>Pseudomonadati</taxon>
        <taxon>Pseudomonadota</taxon>
        <taxon>Alphaproteobacteria</taxon>
        <taxon>Rhodobacterales</taxon>
        <taxon>Paracoccaceae</taxon>
        <taxon>Antarcticimicrobium</taxon>
    </lineage>
</organism>